<name>A0A218WWS6_PUNGR</name>
<sequence length="111" mass="12132">MNGGCARLIGPRTVTTSSRGRVRVVRNPVNVMARLGEVVGGNGTSLRRGCTRLASLGPDPSYGQNTRMEASNGKTKPRNGLRGWEICRLGSLVIFGLSRVEWSPEYRVVFR</sequence>
<gene>
    <name evidence="2" type="ORF">CDL15_Pgr010104</name>
</gene>
<evidence type="ECO:0000256" key="1">
    <source>
        <dbReference type="SAM" id="MobiDB-lite"/>
    </source>
</evidence>
<comment type="caution">
    <text evidence="2">The sequence shown here is derived from an EMBL/GenBank/DDBJ whole genome shotgun (WGS) entry which is preliminary data.</text>
</comment>
<feature type="compositionally biased region" description="Polar residues" evidence="1">
    <location>
        <begin position="62"/>
        <end position="74"/>
    </location>
</feature>
<organism evidence="2 3">
    <name type="scientific">Punica granatum</name>
    <name type="common">Pomegranate</name>
    <dbReference type="NCBI Taxonomy" id="22663"/>
    <lineage>
        <taxon>Eukaryota</taxon>
        <taxon>Viridiplantae</taxon>
        <taxon>Streptophyta</taxon>
        <taxon>Embryophyta</taxon>
        <taxon>Tracheophyta</taxon>
        <taxon>Spermatophyta</taxon>
        <taxon>Magnoliopsida</taxon>
        <taxon>eudicotyledons</taxon>
        <taxon>Gunneridae</taxon>
        <taxon>Pentapetalae</taxon>
        <taxon>rosids</taxon>
        <taxon>malvids</taxon>
        <taxon>Myrtales</taxon>
        <taxon>Lythraceae</taxon>
        <taxon>Punica</taxon>
    </lineage>
</organism>
<dbReference type="EMBL" id="MTKT01002893">
    <property type="protein sequence ID" value="OWM77016.1"/>
    <property type="molecule type" value="Genomic_DNA"/>
</dbReference>
<protein>
    <submittedName>
        <fullName evidence="2">Uncharacterized protein</fullName>
    </submittedName>
</protein>
<proteinExistence type="predicted"/>
<accession>A0A218WWS6</accession>
<feature type="region of interest" description="Disordered" evidence="1">
    <location>
        <begin position="57"/>
        <end position="76"/>
    </location>
</feature>
<evidence type="ECO:0000313" key="2">
    <source>
        <dbReference type="EMBL" id="OWM77016.1"/>
    </source>
</evidence>
<dbReference type="Proteomes" id="UP000197138">
    <property type="component" value="Unassembled WGS sequence"/>
</dbReference>
<evidence type="ECO:0000313" key="3">
    <source>
        <dbReference type="Proteomes" id="UP000197138"/>
    </source>
</evidence>
<reference evidence="3" key="1">
    <citation type="journal article" date="2017" name="Plant J.">
        <title>The pomegranate (Punica granatum L.) genome and the genomics of punicalagin biosynthesis.</title>
        <authorList>
            <person name="Qin G."/>
            <person name="Xu C."/>
            <person name="Ming R."/>
            <person name="Tang H."/>
            <person name="Guyot R."/>
            <person name="Kramer E.M."/>
            <person name="Hu Y."/>
            <person name="Yi X."/>
            <person name="Qi Y."/>
            <person name="Xu X."/>
            <person name="Gao Z."/>
            <person name="Pan H."/>
            <person name="Jian J."/>
            <person name="Tian Y."/>
            <person name="Yue Z."/>
            <person name="Xu Y."/>
        </authorList>
    </citation>
    <scope>NUCLEOTIDE SEQUENCE [LARGE SCALE GENOMIC DNA]</scope>
    <source>
        <strain evidence="3">cv. Dabenzi</strain>
    </source>
</reference>
<dbReference type="AlphaFoldDB" id="A0A218WWS6"/>